<protein>
    <recommendedName>
        <fullName evidence="10">tRNA dimethylallyltransferase</fullName>
        <ecNumber evidence="10">2.5.1.75</ecNumber>
    </recommendedName>
    <alternativeName>
        <fullName evidence="10">Dimethylallyl diphosphate:tRNA dimethylallyltransferase</fullName>
        <shortName evidence="10">DMAPP:tRNA dimethylallyltransferase</shortName>
        <shortName evidence="10">DMATase</shortName>
    </alternativeName>
    <alternativeName>
        <fullName evidence="10">Isopentenyl-diphosphate:tRNA isopentenyltransferase</fullName>
        <shortName evidence="10">IPP transferase</shortName>
        <shortName evidence="10">IPPT</shortName>
        <shortName evidence="10">IPTase</shortName>
    </alternativeName>
</protein>
<evidence type="ECO:0000256" key="9">
    <source>
        <dbReference type="ARBA" id="ARBA00049563"/>
    </source>
</evidence>
<dbReference type="InterPro" id="IPR039657">
    <property type="entry name" value="Dimethylallyltransferase"/>
</dbReference>
<keyword evidence="8 10" id="KW-0460">Magnesium</keyword>
<evidence type="ECO:0000313" key="14">
    <source>
        <dbReference type="EMBL" id="SDT95296.1"/>
    </source>
</evidence>
<dbReference type="Gene3D" id="3.40.50.300">
    <property type="entry name" value="P-loop containing nucleotide triphosphate hydrolases"/>
    <property type="match status" value="1"/>
</dbReference>
<feature type="binding site" evidence="10">
    <location>
        <begin position="9"/>
        <end position="16"/>
    </location>
    <ligand>
        <name>ATP</name>
        <dbReference type="ChEBI" id="CHEBI:30616"/>
    </ligand>
</feature>
<dbReference type="AlphaFoldDB" id="A0A1H2EJH9"/>
<evidence type="ECO:0000256" key="13">
    <source>
        <dbReference type="RuleBase" id="RU003785"/>
    </source>
</evidence>
<keyword evidence="6 10" id="KW-0547">Nucleotide-binding</keyword>
<dbReference type="NCBIfam" id="TIGR00174">
    <property type="entry name" value="miaA"/>
    <property type="match status" value="1"/>
</dbReference>
<evidence type="ECO:0000256" key="5">
    <source>
        <dbReference type="ARBA" id="ARBA00022694"/>
    </source>
</evidence>
<name>A0A1H2EJH9_9BACT</name>
<dbReference type="Gene3D" id="1.10.20.140">
    <property type="match status" value="1"/>
</dbReference>
<gene>
    <name evidence="10" type="primary">miaA</name>
    <name evidence="14" type="ORF">SAMN04487931_103168</name>
</gene>
<evidence type="ECO:0000256" key="2">
    <source>
        <dbReference type="ARBA" id="ARBA00003213"/>
    </source>
</evidence>
<dbReference type="Proteomes" id="UP000199608">
    <property type="component" value="Unassembled WGS sequence"/>
</dbReference>
<dbReference type="GO" id="GO:0006400">
    <property type="term" value="P:tRNA modification"/>
    <property type="evidence" value="ECO:0007669"/>
    <property type="project" value="TreeGrafter"/>
</dbReference>
<evidence type="ECO:0000256" key="10">
    <source>
        <dbReference type="HAMAP-Rule" id="MF_00185"/>
    </source>
</evidence>
<comment type="subunit">
    <text evidence="10">Monomer.</text>
</comment>
<dbReference type="GO" id="GO:0052381">
    <property type="term" value="F:tRNA dimethylallyltransferase activity"/>
    <property type="evidence" value="ECO:0007669"/>
    <property type="project" value="UniProtKB-UniRule"/>
</dbReference>
<proteinExistence type="inferred from homology"/>
<comment type="caution">
    <text evidence="10">Lacks conserved residue(s) required for the propagation of feature annotation.</text>
</comment>
<feature type="binding site" evidence="10">
    <location>
        <begin position="11"/>
        <end position="16"/>
    </location>
    <ligand>
        <name>substrate</name>
    </ligand>
</feature>
<keyword evidence="7 10" id="KW-0067">ATP-binding</keyword>
<dbReference type="EC" id="2.5.1.75" evidence="10"/>
<feature type="site" description="Interaction with substrate tRNA" evidence="10">
    <location>
        <position position="100"/>
    </location>
</feature>
<feature type="region of interest" description="Interaction with substrate tRNA" evidence="10">
    <location>
        <begin position="34"/>
        <end position="37"/>
    </location>
</feature>
<dbReference type="InterPro" id="IPR018022">
    <property type="entry name" value="IPT"/>
</dbReference>
<comment type="catalytic activity">
    <reaction evidence="9 10 11">
        <text>adenosine(37) in tRNA + dimethylallyl diphosphate = N(6)-dimethylallyladenosine(37) in tRNA + diphosphate</text>
        <dbReference type="Rhea" id="RHEA:26482"/>
        <dbReference type="Rhea" id="RHEA-COMP:10162"/>
        <dbReference type="Rhea" id="RHEA-COMP:10375"/>
        <dbReference type="ChEBI" id="CHEBI:33019"/>
        <dbReference type="ChEBI" id="CHEBI:57623"/>
        <dbReference type="ChEBI" id="CHEBI:74411"/>
        <dbReference type="ChEBI" id="CHEBI:74415"/>
        <dbReference type="EC" id="2.5.1.75"/>
    </reaction>
</comment>
<evidence type="ECO:0000313" key="15">
    <source>
        <dbReference type="Proteomes" id="UP000199608"/>
    </source>
</evidence>
<reference evidence="15" key="1">
    <citation type="submission" date="2016-10" db="EMBL/GenBank/DDBJ databases">
        <authorList>
            <person name="Varghese N."/>
            <person name="Submissions S."/>
        </authorList>
    </citation>
    <scope>NUCLEOTIDE SEQUENCE [LARGE SCALE GENOMIC DNA]</scope>
    <source>
        <strain evidence="15">DSM 3384</strain>
    </source>
</reference>
<keyword evidence="4 10" id="KW-0808">Transferase</keyword>
<evidence type="ECO:0000256" key="1">
    <source>
        <dbReference type="ARBA" id="ARBA00001946"/>
    </source>
</evidence>
<evidence type="ECO:0000256" key="8">
    <source>
        <dbReference type="ARBA" id="ARBA00022842"/>
    </source>
</evidence>
<evidence type="ECO:0000256" key="4">
    <source>
        <dbReference type="ARBA" id="ARBA00022679"/>
    </source>
</evidence>
<dbReference type="EMBL" id="FNLL01000003">
    <property type="protein sequence ID" value="SDT95296.1"/>
    <property type="molecule type" value="Genomic_DNA"/>
</dbReference>
<accession>A0A1H2EJH9</accession>
<dbReference type="GO" id="GO:0005524">
    <property type="term" value="F:ATP binding"/>
    <property type="evidence" value="ECO:0007669"/>
    <property type="project" value="UniProtKB-UniRule"/>
</dbReference>
<dbReference type="SUPFAM" id="SSF52540">
    <property type="entry name" value="P-loop containing nucleoside triphosphate hydrolases"/>
    <property type="match status" value="2"/>
</dbReference>
<dbReference type="HAMAP" id="MF_00185">
    <property type="entry name" value="IPP_trans"/>
    <property type="match status" value="1"/>
</dbReference>
<dbReference type="InterPro" id="IPR027417">
    <property type="entry name" value="P-loop_NTPase"/>
</dbReference>
<dbReference type="Pfam" id="PF01715">
    <property type="entry name" value="IPPT"/>
    <property type="match status" value="1"/>
</dbReference>
<keyword evidence="5 10" id="KW-0819">tRNA processing</keyword>
<evidence type="ECO:0000256" key="11">
    <source>
        <dbReference type="RuleBase" id="RU003783"/>
    </source>
</evidence>
<dbReference type="PANTHER" id="PTHR11088">
    <property type="entry name" value="TRNA DIMETHYLALLYLTRANSFERASE"/>
    <property type="match status" value="1"/>
</dbReference>
<organism evidence="14 15">
    <name type="scientific">Desulfobacula phenolica</name>
    <dbReference type="NCBI Taxonomy" id="90732"/>
    <lineage>
        <taxon>Bacteria</taxon>
        <taxon>Pseudomonadati</taxon>
        <taxon>Thermodesulfobacteriota</taxon>
        <taxon>Desulfobacteria</taxon>
        <taxon>Desulfobacterales</taxon>
        <taxon>Desulfobacteraceae</taxon>
        <taxon>Desulfobacula</taxon>
    </lineage>
</organism>
<comment type="cofactor">
    <cofactor evidence="1 10">
        <name>Mg(2+)</name>
        <dbReference type="ChEBI" id="CHEBI:18420"/>
    </cofactor>
</comment>
<keyword evidence="15" id="KW-1185">Reference proteome</keyword>
<comment type="function">
    <text evidence="2 10 12">Catalyzes the transfer of a dimethylallyl group onto the adenine at position 37 in tRNAs that read codons beginning with uridine, leading to the formation of N6-(dimethylallyl)adenosine (i(6)A).</text>
</comment>
<evidence type="ECO:0000256" key="3">
    <source>
        <dbReference type="ARBA" id="ARBA00005842"/>
    </source>
</evidence>
<dbReference type="PANTHER" id="PTHR11088:SF60">
    <property type="entry name" value="TRNA DIMETHYLALLYLTRANSFERASE"/>
    <property type="match status" value="1"/>
</dbReference>
<evidence type="ECO:0000256" key="7">
    <source>
        <dbReference type="ARBA" id="ARBA00022840"/>
    </source>
</evidence>
<evidence type="ECO:0000256" key="12">
    <source>
        <dbReference type="RuleBase" id="RU003784"/>
    </source>
</evidence>
<comment type="similarity">
    <text evidence="3 10 13">Belongs to the IPP transferase family.</text>
</comment>
<dbReference type="RefSeq" id="WP_092231491.1">
    <property type="nucleotide sequence ID" value="NZ_FNLL01000003.1"/>
</dbReference>
<sequence>MKKIIVICGPTGIGKTTVAIRVAKRFNAEIIGADSMQIYKHMNIGTAKPTSEELKLARHHLVDFIDPKDDFDAGLYVKNADQAIEKITACGKIPVVVGGTGLYIRALLHGLFRSKPICEQTVSQLTAELEEKGNQSLYEKLEKCDPKAAQKIHPNDSFRVIRALEVYQTTGRLISDRQDTHNFDELRYNSLKIGLFMDREKLYDRINKRVDLMLEQGLLHEVTTLAEMGYSFDLKPMQSIGYKHMAMFIKNEVDWTEAVRLLKRDTRRYAKRQFTWFRQDKDIHWFEPSQVDLAEKLIKQFLT</sequence>
<evidence type="ECO:0000256" key="6">
    <source>
        <dbReference type="ARBA" id="ARBA00022741"/>
    </source>
</evidence>
<dbReference type="FunFam" id="1.10.20.140:FF:000001">
    <property type="entry name" value="tRNA dimethylallyltransferase"/>
    <property type="match status" value="1"/>
</dbReference>